<proteinExistence type="predicted"/>
<accession>A0A1Y2DHY3</accession>
<name>A0A1Y2DHY3_9PEZI</name>
<dbReference type="InParanoid" id="A0A1Y2DHY3"/>
<evidence type="ECO:0000256" key="2">
    <source>
        <dbReference type="SAM" id="Phobius"/>
    </source>
</evidence>
<dbReference type="GeneID" id="63775031"/>
<keyword evidence="2" id="KW-0472">Membrane</keyword>
<dbReference type="RefSeq" id="XP_040711332.1">
    <property type="nucleotide sequence ID" value="XM_040858819.1"/>
</dbReference>
<sequence length="232" mass="25860">MEGFRSRYSLAALGGALGGLFLLIGIILLCHFRCKRKNNPKGKHRSPKRKRQDKWTGHASLAYSESDEGIWNREKGSQRGSLTPLARSKRISSTEASSEVIFAASGTTQTALSDERHLKKPKTSWSQYQNQEEDLQWYNQSSSKKGVFRYPPPIVLSNLSGKKHGRKTPHSPPKDNINIRTSHFATITRHDETPDMRESDISVSPPSSPTSPPRAVSPLSDRRKTADSVAPL</sequence>
<protein>
    <submittedName>
        <fullName evidence="3">Uncharacterized protein</fullName>
    </submittedName>
</protein>
<organism evidence="3 4">
    <name type="scientific">Pseudomassariella vexata</name>
    <dbReference type="NCBI Taxonomy" id="1141098"/>
    <lineage>
        <taxon>Eukaryota</taxon>
        <taxon>Fungi</taxon>
        <taxon>Dikarya</taxon>
        <taxon>Ascomycota</taxon>
        <taxon>Pezizomycotina</taxon>
        <taxon>Sordariomycetes</taxon>
        <taxon>Xylariomycetidae</taxon>
        <taxon>Amphisphaeriales</taxon>
        <taxon>Pseudomassariaceae</taxon>
        <taxon>Pseudomassariella</taxon>
    </lineage>
</organism>
<evidence type="ECO:0000256" key="1">
    <source>
        <dbReference type="SAM" id="MobiDB-lite"/>
    </source>
</evidence>
<comment type="caution">
    <text evidence="3">The sequence shown here is derived from an EMBL/GenBank/DDBJ whole genome shotgun (WGS) entry which is preliminary data.</text>
</comment>
<feature type="compositionally biased region" description="Basic and acidic residues" evidence="1">
    <location>
        <begin position="188"/>
        <end position="200"/>
    </location>
</feature>
<reference evidence="3 4" key="1">
    <citation type="submission" date="2016-07" db="EMBL/GenBank/DDBJ databases">
        <title>Pervasive Adenine N6-methylation of Active Genes in Fungi.</title>
        <authorList>
            <consortium name="DOE Joint Genome Institute"/>
            <person name="Mondo S.J."/>
            <person name="Dannebaum R.O."/>
            <person name="Kuo R.C."/>
            <person name="Labutti K."/>
            <person name="Haridas S."/>
            <person name="Kuo A."/>
            <person name="Salamov A."/>
            <person name="Ahrendt S.R."/>
            <person name="Lipzen A."/>
            <person name="Sullivan W."/>
            <person name="Andreopoulos W.B."/>
            <person name="Clum A."/>
            <person name="Lindquist E."/>
            <person name="Daum C."/>
            <person name="Ramamoorthy G.K."/>
            <person name="Gryganskyi A."/>
            <person name="Culley D."/>
            <person name="Magnuson J.K."/>
            <person name="James T.Y."/>
            <person name="O'Malley M.A."/>
            <person name="Stajich J.E."/>
            <person name="Spatafora J.W."/>
            <person name="Visel A."/>
            <person name="Grigoriev I.V."/>
        </authorList>
    </citation>
    <scope>NUCLEOTIDE SEQUENCE [LARGE SCALE GENOMIC DNA]</scope>
    <source>
        <strain evidence="3 4">CBS 129021</strain>
    </source>
</reference>
<dbReference type="EMBL" id="MCFJ01000016">
    <property type="protein sequence ID" value="ORY58415.1"/>
    <property type="molecule type" value="Genomic_DNA"/>
</dbReference>
<gene>
    <name evidence="3" type="ORF">BCR38DRAFT_413284</name>
</gene>
<keyword evidence="2" id="KW-0812">Transmembrane</keyword>
<feature type="region of interest" description="Disordered" evidence="1">
    <location>
        <begin position="38"/>
        <end position="58"/>
    </location>
</feature>
<feature type="transmembrane region" description="Helical" evidence="2">
    <location>
        <begin position="12"/>
        <end position="32"/>
    </location>
</feature>
<feature type="compositionally biased region" description="Basic residues" evidence="1">
    <location>
        <begin position="38"/>
        <end position="52"/>
    </location>
</feature>
<evidence type="ECO:0000313" key="4">
    <source>
        <dbReference type="Proteomes" id="UP000193689"/>
    </source>
</evidence>
<dbReference type="AlphaFoldDB" id="A0A1Y2DHY3"/>
<feature type="region of interest" description="Disordered" evidence="1">
    <location>
        <begin position="155"/>
        <end position="232"/>
    </location>
</feature>
<keyword evidence="4" id="KW-1185">Reference proteome</keyword>
<evidence type="ECO:0000313" key="3">
    <source>
        <dbReference type="EMBL" id="ORY58415.1"/>
    </source>
</evidence>
<keyword evidence="2" id="KW-1133">Transmembrane helix</keyword>
<dbReference type="Proteomes" id="UP000193689">
    <property type="component" value="Unassembled WGS sequence"/>
</dbReference>